<reference evidence="1 2" key="1">
    <citation type="journal article" date="2014" name="Int. J. Syst. Evol. Microbiol.">
        <title>Complete genome sequence of Corynebacterium casei LMG S-19264T (=DSM 44701T), isolated from a smear-ripened cheese.</title>
        <authorList>
            <consortium name="US DOE Joint Genome Institute (JGI-PGF)"/>
            <person name="Walter F."/>
            <person name="Albersmeier A."/>
            <person name="Kalinowski J."/>
            <person name="Ruckert C."/>
        </authorList>
    </citation>
    <scope>NUCLEOTIDE SEQUENCE [LARGE SCALE GENOMIC DNA]</scope>
    <source>
        <strain evidence="1 2">CGMCC 1.15358</strain>
    </source>
</reference>
<dbReference type="Proteomes" id="UP000598997">
    <property type="component" value="Unassembled WGS sequence"/>
</dbReference>
<proteinExistence type="predicted"/>
<dbReference type="EMBL" id="BMIO01000013">
    <property type="protein sequence ID" value="GGD52936.1"/>
    <property type="molecule type" value="Genomic_DNA"/>
</dbReference>
<dbReference type="RefSeq" id="WP_066760601.1">
    <property type="nucleotide sequence ID" value="NZ_BMIO01000013.1"/>
</dbReference>
<keyword evidence="2" id="KW-1185">Reference proteome</keyword>
<name>A0A916YMW1_9SPHN</name>
<dbReference type="OrthoDB" id="582619at2"/>
<evidence type="ECO:0008006" key="3">
    <source>
        <dbReference type="Google" id="ProtNLM"/>
    </source>
</evidence>
<accession>A0A916YMW1</accession>
<protein>
    <recommendedName>
        <fullName evidence="3">Antitoxin Xre/MbcA/ParS-like toxin-binding domain-containing protein</fullName>
    </recommendedName>
</protein>
<gene>
    <name evidence="1" type="ORF">GCM10010989_28930</name>
</gene>
<sequence length="62" mass="6587">MTKNEIIAILEPRFASKAEACEWCAHFPIPGFNGKTADQLVKVGLGSAVISFIESVDAGVHA</sequence>
<comment type="caution">
    <text evidence="1">The sequence shown here is derived from an EMBL/GenBank/DDBJ whole genome shotgun (WGS) entry which is preliminary data.</text>
</comment>
<dbReference type="AlphaFoldDB" id="A0A916YMW1"/>
<evidence type="ECO:0000313" key="2">
    <source>
        <dbReference type="Proteomes" id="UP000598997"/>
    </source>
</evidence>
<evidence type="ECO:0000313" key="1">
    <source>
        <dbReference type="EMBL" id="GGD52936.1"/>
    </source>
</evidence>
<organism evidence="1 2">
    <name type="scientific">Croceicoccus pelagius</name>
    <dbReference type="NCBI Taxonomy" id="1703341"/>
    <lineage>
        <taxon>Bacteria</taxon>
        <taxon>Pseudomonadati</taxon>
        <taxon>Pseudomonadota</taxon>
        <taxon>Alphaproteobacteria</taxon>
        <taxon>Sphingomonadales</taxon>
        <taxon>Erythrobacteraceae</taxon>
        <taxon>Croceicoccus</taxon>
    </lineage>
</organism>